<dbReference type="PANTHER" id="PTHR37423:SF2">
    <property type="entry name" value="MEMBRANE-BOUND LYTIC MUREIN TRANSGLYCOSYLASE C"/>
    <property type="match status" value="1"/>
</dbReference>
<dbReference type="AlphaFoldDB" id="A0A967C5P6"/>
<dbReference type="InterPro" id="IPR008258">
    <property type="entry name" value="Transglycosylase_SLT_dom_1"/>
</dbReference>
<dbReference type="GO" id="GO:0008933">
    <property type="term" value="F:peptidoglycan lytic transglycosylase activity"/>
    <property type="evidence" value="ECO:0007669"/>
    <property type="project" value="InterPro"/>
</dbReference>
<dbReference type="SUPFAM" id="SSF48435">
    <property type="entry name" value="Bacterial muramidases"/>
    <property type="match status" value="1"/>
</dbReference>
<feature type="domain" description="Transglycosylase SLT" evidence="4">
    <location>
        <begin position="506"/>
        <end position="609"/>
    </location>
</feature>
<keyword evidence="6" id="KW-1185">Reference proteome</keyword>
<gene>
    <name evidence="5" type="ORF">HBA54_00100</name>
</gene>
<dbReference type="PANTHER" id="PTHR37423">
    <property type="entry name" value="SOLUBLE LYTIC MUREIN TRANSGLYCOSYLASE-RELATED"/>
    <property type="match status" value="1"/>
</dbReference>
<dbReference type="RefSeq" id="WP_167220290.1">
    <property type="nucleotide sequence ID" value="NZ_JAAQPH010000001.1"/>
</dbReference>
<dbReference type="GO" id="GO:0000270">
    <property type="term" value="P:peptidoglycan metabolic process"/>
    <property type="evidence" value="ECO:0007669"/>
    <property type="project" value="InterPro"/>
</dbReference>
<protein>
    <submittedName>
        <fullName evidence="5">Lytic transglycosylase domain-containing protein</fullName>
    </submittedName>
</protein>
<evidence type="ECO:0000256" key="3">
    <source>
        <dbReference type="ARBA" id="ARBA00022729"/>
    </source>
</evidence>
<dbReference type="InterPro" id="IPR023346">
    <property type="entry name" value="Lysozyme-like_dom_sf"/>
</dbReference>
<evidence type="ECO:0000256" key="1">
    <source>
        <dbReference type="ARBA" id="ARBA00007734"/>
    </source>
</evidence>
<dbReference type="Gene3D" id="1.25.20.10">
    <property type="entry name" value="Bacterial muramidases"/>
    <property type="match status" value="1"/>
</dbReference>
<dbReference type="Proteomes" id="UP000761264">
    <property type="component" value="Unassembled WGS sequence"/>
</dbReference>
<name>A0A967C5P6_9PROT</name>
<comment type="similarity">
    <text evidence="1">Belongs to the transglycosylase Slt family.</text>
</comment>
<evidence type="ECO:0000256" key="2">
    <source>
        <dbReference type="ARBA" id="ARBA00009387"/>
    </source>
</evidence>
<dbReference type="GO" id="GO:0004553">
    <property type="term" value="F:hydrolase activity, hydrolyzing O-glycosyl compounds"/>
    <property type="evidence" value="ECO:0007669"/>
    <property type="project" value="InterPro"/>
</dbReference>
<evidence type="ECO:0000259" key="4">
    <source>
        <dbReference type="Pfam" id="PF01464"/>
    </source>
</evidence>
<evidence type="ECO:0000313" key="5">
    <source>
        <dbReference type="EMBL" id="NIA66987.1"/>
    </source>
</evidence>
<reference evidence="5" key="1">
    <citation type="submission" date="2020-03" db="EMBL/GenBank/DDBJ databases">
        <title>Genome of Pelagibius litoralis DSM 21314T.</title>
        <authorList>
            <person name="Wang G."/>
        </authorList>
    </citation>
    <scope>NUCLEOTIDE SEQUENCE</scope>
    <source>
        <strain evidence="5">DSM 21314</strain>
    </source>
</reference>
<dbReference type="Gene3D" id="1.10.530.10">
    <property type="match status" value="1"/>
</dbReference>
<comment type="similarity">
    <text evidence="2">Belongs to the virb1 family.</text>
</comment>
<dbReference type="Pfam" id="PF01464">
    <property type="entry name" value="SLT"/>
    <property type="match status" value="1"/>
</dbReference>
<organism evidence="5 6">
    <name type="scientific">Pelagibius litoralis</name>
    <dbReference type="NCBI Taxonomy" id="374515"/>
    <lineage>
        <taxon>Bacteria</taxon>
        <taxon>Pseudomonadati</taxon>
        <taxon>Pseudomonadota</taxon>
        <taxon>Alphaproteobacteria</taxon>
        <taxon>Rhodospirillales</taxon>
        <taxon>Rhodovibrionaceae</taxon>
        <taxon>Pelagibius</taxon>
    </lineage>
</organism>
<dbReference type="SUPFAM" id="SSF53955">
    <property type="entry name" value="Lysozyme-like"/>
    <property type="match status" value="1"/>
</dbReference>
<evidence type="ECO:0000313" key="6">
    <source>
        <dbReference type="Proteomes" id="UP000761264"/>
    </source>
</evidence>
<accession>A0A967C5P6</accession>
<dbReference type="PROSITE" id="PS00922">
    <property type="entry name" value="TRANSGLYCOSYLASE"/>
    <property type="match status" value="1"/>
</dbReference>
<dbReference type="EMBL" id="JAAQPH010000001">
    <property type="protein sequence ID" value="NIA66987.1"/>
    <property type="molecule type" value="Genomic_DNA"/>
</dbReference>
<comment type="caution">
    <text evidence="5">The sequence shown here is derived from an EMBL/GenBank/DDBJ whole genome shotgun (WGS) entry which is preliminary data.</text>
</comment>
<keyword evidence="3" id="KW-0732">Signal</keyword>
<sequence length="665" mass="75106">MKPYQLVRLPAYTLGLVVLWPLLLTTKAIATAPEMVLSDKDQRLYASAFELMENGERKRGLELARQGGDALATKIADWVDLSDRNSGREFAEIDAFLRSNPQWPRRYQLYRNAELLLPASWSPERVIRWFGNRPPITGVGALVFCNALNQQGDTDGLQKWVPLLWVSLDFDSKDEAQFRRQFGRHLSAEHEQKRLTRLLWDRRTSAARRQLRRVGPDLAAIARARLALYGDKPGVDVAIRKVPKSLQADEGLLYERTAWRQRRNRFEGVIEILNNAPTKGEHLDSWWRLRKWAARRALNRSEEILAYQVSRRHGLTQGLGFAEGEWLAGWISLIFLKRPEEALKHFTTLYDGVTSPISKSRGAFWAGEAHAKLGNATDARRWYALAAVFPATFYGQLAAQRIGAKPLLNLEGLAETPKAAVTAFLGEEVVGASKILGQVNQPRLQQTFFARLRQDAKTKTDFQLVIELANAMDRQDLALRAAKAARRLDIDLGPLLYPQRPLPKASGPEPALVLALMRQESEFYPGARSPVGALGLMQLMPATARQTARGTGLSYDRGRLTSDPDYNLRLGQAYLMELLAQFDGSYILALAAYNAGPTRANRWVKEFGDPRTPSVDPIIWIEKIPFDETRNYVQRILESLMVYRQMNPNLARPSWSLSVSPLSSR</sequence>
<dbReference type="CDD" id="cd13401">
    <property type="entry name" value="Slt70-like"/>
    <property type="match status" value="1"/>
</dbReference>
<proteinExistence type="inferred from homology"/>
<dbReference type="GO" id="GO:0042597">
    <property type="term" value="C:periplasmic space"/>
    <property type="evidence" value="ECO:0007669"/>
    <property type="project" value="InterPro"/>
</dbReference>
<dbReference type="InterPro" id="IPR000189">
    <property type="entry name" value="Transglyc_AS"/>
</dbReference>
<dbReference type="InterPro" id="IPR008939">
    <property type="entry name" value="Lytic_TGlycosylase_superhlx_U"/>
</dbReference>
<dbReference type="GO" id="GO:0016020">
    <property type="term" value="C:membrane"/>
    <property type="evidence" value="ECO:0007669"/>
    <property type="project" value="InterPro"/>
</dbReference>